<feature type="domain" description="HTH luxR-type" evidence="4">
    <location>
        <begin position="134"/>
        <end position="191"/>
    </location>
</feature>
<dbReference type="InterPro" id="IPR000792">
    <property type="entry name" value="Tscrpt_reg_LuxR_C"/>
</dbReference>
<evidence type="ECO:0000256" key="2">
    <source>
        <dbReference type="ARBA" id="ARBA00023125"/>
    </source>
</evidence>
<gene>
    <name evidence="5" type="ORF">jaqu_39360</name>
</gene>
<dbReference type="InterPro" id="IPR036693">
    <property type="entry name" value="TF_LuxR_autoind-bd_dom_sf"/>
</dbReference>
<evidence type="ECO:0000259" key="4">
    <source>
        <dbReference type="SMART" id="SM00421"/>
    </source>
</evidence>
<keyword evidence="3" id="KW-0804">Transcription</keyword>
<comment type="caution">
    <text evidence="5">The sequence shown here is derived from an EMBL/GenBank/DDBJ whole genome shotgun (WGS) entry which is preliminary data.</text>
</comment>
<dbReference type="Gene3D" id="3.30.450.80">
    <property type="entry name" value="Transcription factor LuxR-like, autoinducer-binding domain"/>
    <property type="match status" value="1"/>
</dbReference>
<dbReference type="GO" id="GO:0006355">
    <property type="term" value="P:regulation of DNA-templated transcription"/>
    <property type="evidence" value="ECO:0007669"/>
    <property type="project" value="InterPro"/>
</dbReference>
<reference evidence="5 6" key="1">
    <citation type="submission" date="2015-02" db="EMBL/GenBank/DDBJ databases">
        <title>Genome Sequence of Jannaschia aquimarina DSM28248, a member of the Roseobacter clade.</title>
        <authorList>
            <person name="Voget S."/>
            <person name="Daniel R."/>
        </authorList>
    </citation>
    <scope>NUCLEOTIDE SEQUENCE [LARGE SCALE GENOMIC DNA]</scope>
    <source>
        <strain evidence="5 6">GSW-M26</strain>
    </source>
</reference>
<evidence type="ECO:0000256" key="3">
    <source>
        <dbReference type="ARBA" id="ARBA00023163"/>
    </source>
</evidence>
<evidence type="ECO:0000313" key="5">
    <source>
        <dbReference type="EMBL" id="KIT14346.1"/>
    </source>
</evidence>
<dbReference type="RefSeq" id="WP_244901236.1">
    <property type="nucleotide sequence ID" value="NZ_FZPF01000003.1"/>
</dbReference>
<proteinExistence type="predicted"/>
<dbReference type="SUPFAM" id="SSF75516">
    <property type="entry name" value="Pheromone-binding domain of LuxR-like quorum-sensing transcription factors"/>
    <property type="match status" value="1"/>
</dbReference>
<evidence type="ECO:0000256" key="1">
    <source>
        <dbReference type="ARBA" id="ARBA00023015"/>
    </source>
</evidence>
<protein>
    <submittedName>
        <fullName evidence="5">Autoinducer binding domain protein</fullName>
    </submittedName>
</protein>
<accession>A0A0D1EBW0</accession>
<dbReference type="AlphaFoldDB" id="A0A0D1EBW0"/>
<keyword evidence="1" id="KW-0805">Transcription regulation</keyword>
<dbReference type="Pfam" id="PF03472">
    <property type="entry name" value="Autoind_bind"/>
    <property type="match status" value="1"/>
</dbReference>
<organism evidence="5 6">
    <name type="scientific">Jannaschia aquimarina</name>
    <dbReference type="NCBI Taxonomy" id="935700"/>
    <lineage>
        <taxon>Bacteria</taxon>
        <taxon>Pseudomonadati</taxon>
        <taxon>Pseudomonadota</taxon>
        <taxon>Alphaproteobacteria</taxon>
        <taxon>Rhodobacterales</taxon>
        <taxon>Roseobacteraceae</taxon>
        <taxon>Jannaschia</taxon>
    </lineage>
</organism>
<dbReference type="SUPFAM" id="SSF46894">
    <property type="entry name" value="C-terminal effector domain of the bipartite response regulators"/>
    <property type="match status" value="1"/>
</dbReference>
<name>A0A0D1EBW0_9RHOB</name>
<dbReference type="InterPro" id="IPR036388">
    <property type="entry name" value="WH-like_DNA-bd_sf"/>
</dbReference>
<evidence type="ECO:0000313" key="6">
    <source>
        <dbReference type="Proteomes" id="UP000032232"/>
    </source>
</evidence>
<dbReference type="STRING" id="935700.jaqu_39360"/>
<dbReference type="Gene3D" id="1.10.10.10">
    <property type="entry name" value="Winged helix-like DNA-binding domain superfamily/Winged helix DNA-binding domain"/>
    <property type="match status" value="1"/>
</dbReference>
<dbReference type="PATRIC" id="fig|935700.4.peg.4058"/>
<dbReference type="SMART" id="SM00421">
    <property type="entry name" value="HTH_LUXR"/>
    <property type="match status" value="1"/>
</dbReference>
<keyword evidence="6" id="KW-1185">Reference proteome</keyword>
<dbReference type="Proteomes" id="UP000032232">
    <property type="component" value="Unassembled WGS sequence"/>
</dbReference>
<dbReference type="EMBL" id="JYFE01000080">
    <property type="protein sequence ID" value="KIT14346.1"/>
    <property type="molecule type" value="Genomic_DNA"/>
</dbReference>
<sequence length="197" mass="22020">MVRNLQELERMAPNGYSVGLNIRFASPMYFKSTYPQAWQNTYAHNNYALRDPLVFWGISQTGATRWSKINLPDPFGVLKQAHDHGLTYGAVASVGKITSRSIVGIARDDREFTDGEIEELEDLTRRLHDSAEPPEELTPAMVEALVLIGQGYRHASAARELGISESALKARLSSARERLGAQTTAEALRMAREYRLI</sequence>
<dbReference type="InterPro" id="IPR005143">
    <property type="entry name" value="TF_LuxR_autoind-bd_dom"/>
</dbReference>
<dbReference type="InterPro" id="IPR016032">
    <property type="entry name" value="Sig_transdc_resp-reg_C-effctor"/>
</dbReference>
<dbReference type="GO" id="GO:0003677">
    <property type="term" value="F:DNA binding"/>
    <property type="evidence" value="ECO:0007669"/>
    <property type="project" value="UniProtKB-KW"/>
</dbReference>
<keyword evidence="2" id="KW-0238">DNA-binding</keyword>